<comment type="caution">
    <text evidence="3">The sequence shown here is derived from an EMBL/GenBank/DDBJ whole genome shotgun (WGS) entry which is preliminary data.</text>
</comment>
<proteinExistence type="predicted"/>
<dbReference type="CDD" id="cd03794">
    <property type="entry name" value="GT4_WbuB-like"/>
    <property type="match status" value="1"/>
</dbReference>
<dbReference type="Pfam" id="PF13579">
    <property type="entry name" value="Glyco_trans_4_4"/>
    <property type="match status" value="1"/>
</dbReference>
<dbReference type="GO" id="GO:1901135">
    <property type="term" value="P:carbohydrate derivative metabolic process"/>
    <property type="evidence" value="ECO:0007669"/>
    <property type="project" value="UniProtKB-ARBA"/>
</dbReference>
<dbReference type="RefSeq" id="WP_003189796.1">
    <property type="nucleotide sequence ID" value="NZ_CM001513.1"/>
</dbReference>
<dbReference type="AlphaFoldDB" id="I4KBM5"/>
<dbReference type="EMBL" id="AHPN01000001">
    <property type="protein sequence ID" value="EIK62115.1"/>
    <property type="molecule type" value="Genomic_DNA"/>
</dbReference>
<organism evidence="3 4">
    <name type="scientific">Pseudomonas lactis</name>
    <dbReference type="NCBI Taxonomy" id="1615674"/>
    <lineage>
        <taxon>Bacteria</taxon>
        <taxon>Pseudomonadati</taxon>
        <taxon>Pseudomonadota</taxon>
        <taxon>Gammaproteobacteria</taxon>
        <taxon>Pseudomonadales</taxon>
        <taxon>Pseudomonadaceae</taxon>
        <taxon>Pseudomonas</taxon>
    </lineage>
</organism>
<evidence type="ECO:0000259" key="1">
    <source>
        <dbReference type="Pfam" id="PF00534"/>
    </source>
</evidence>
<dbReference type="PANTHER" id="PTHR12526">
    <property type="entry name" value="GLYCOSYLTRANSFERASE"/>
    <property type="match status" value="1"/>
</dbReference>
<protein>
    <submittedName>
        <fullName evidence="3">Glycosytransferase, group 1 family</fullName>
        <ecNumber evidence="3">2.4.-.-</ecNumber>
    </submittedName>
</protein>
<dbReference type="Pfam" id="PF00534">
    <property type="entry name" value="Glycos_transf_1"/>
    <property type="match status" value="1"/>
</dbReference>
<dbReference type="SUPFAM" id="SSF53756">
    <property type="entry name" value="UDP-Glycosyltransferase/glycogen phosphorylase"/>
    <property type="match status" value="1"/>
</dbReference>
<accession>I4KBM5</accession>
<keyword evidence="3" id="KW-0808">Transferase</keyword>
<evidence type="ECO:0000259" key="2">
    <source>
        <dbReference type="Pfam" id="PF13579"/>
    </source>
</evidence>
<sequence>MAVRILLLTQWFEPEPTFKGLVFARALVEQGFEVEVVTGFPNYPGGKIYPGYKIKLCQKEVIDGVKVTRLPLYPSHGQSGVGRVLNYLSFGAASLFYGLFGAKRPDVIYAYHPPLTVGIAACLIRFFRRTPVVYDIQDMWPDTLRATGMFSNPKALQVVSRVCDWVYKHVDQIVVLSPGFKRLLVERGVPDTKIDIIYNWCAEDALADGLNILPPNFPDKPKFRILFAGTMGKAQALDTVLDAARILSAANTEIVFVFLGGGVEVARLKQRAADDGLDNVLFLPVVPMNEAGRYLRAADALLVHLKKDPLFTITIPSKTQAYLAAGKPLLMAVDGDAAELVQRSGSGYIAESQSPQALADAALALSRASPIELDIMAKKGQDFYHSQMSLKKGIEGFTRIFNRFSK</sequence>
<gene>
    <name evidence="3" type="ORF">PflSS101_1666</name>
</gene>
<reference evidence="3 4" key="1">
    <citation type="journal article" date="2012" name="PLoS Genet.">
        <title>Comparative Genomics of Plant-Associated Pseudomonas spp.: Insights into Diversity and Inheritance of Traits Involved in Multitrophic Interactions.</title>
        <authorList>
            <person name="Loper J.E."/>
            <person name="Hassan K.A."/>
            <person name="Mavrodi D.V."/>
            <person name="Davis E.W.II."/>
            <person name="Lim C.K."/>
            <person name="Shaffer B.T."/>
            <person name="Elbourne L.D."/>
            <person name="Stockwell V.O."/>
            <person name="Hartney S.L."/>
            <person name="Breakwell K."/>
            <person name="Henkels M.D."/>
            <person name="Tetu S.G."/>
            <person name="Rangel L.I."/>
            <person name="Kidarsa T.A."/>
            <person name="Wilson N.L."/>
            <person name="van de Mortel J.E."/>
            <person name="Song C."/>
            <person name="Blumhagen R."/>
            <person name="Radune D."/>
            <person name="Hostetler J.B."/>
            <person name="Brinkac L.M."/>
            <person name="Durkin A.S."/>
            <person name="Kluepfel D.A."/>
            <person name="Wechter W.P."/>
            <person name="Anderson A.J."/>
            <person name="Kim Y.C."/>
            <person name="Pierson L.S.III."/>
            <person name="Pierson E.A."/>
            <person name="Lindow S.E."/>
            <person name="Kobayashi D.Y."/>
            <person name="Raaijmakers J.M."/>
            <person name="Weller D.M."/>
            <person name="Thomashow L.S."/>
            <person name="Allen A.E."/>
            <person name="Paulsen I.T."/>
        </authorList>
    </citation>
    <scope>NUCLEOTIDE SEQUENCE [LARGE SCALE GENOMIC DNA]</scope>
    <source>
        <strain evidence="3 4">SS101</strain>
    </source>
</reference>
<dbReference type="PATRIC" id="fig|1038924.3.peg.1628"/>
<dbReference type="EC" id="2.4.-.-" evidence="3"/>
<dbReference type="PANTHER" id="PTHR12526:SF609">
    <property type="entry name" value="LIPOPOLYSACCHARIDE BIOSYNTHESIS PROTEIN"/>
    <property type="match status" value="1"/>
</dbReference>
<keyword evidence="3" id="KW-0328">Glycosyltransferase</keyword>
<dbReference type="Proteomes" id="UP000003213">
    <property type="component" value="Chromosome"/>
</dbReference>
<name>I4KBM5_9PSED</name>
<evidence type="ECO:0000313" key="4">
    <source>
        <dbReference type="Proteomes" id="UP000003213"/>
    </source>
</evidence>
<feature type="domain" description="Glycosyltransferase subfamily 4-like N-terminal" evidence="2">
    <location>
        <begin position="24"/>
        <end position="200"/>
    </location>
</feature>
<dbReference type="InterPro" id="IPR001296">
    <property type="entry name" value="Glyco_trans_1"/>
</dbReference>
<feature type="domain" description="Glycosyl transferase family 1" evidence="1">
    <location>
        <begin position="218"/>
        <end position="366"/>
    </location>
</feature>
<dbReference type="HOGENOM" id="CLU_009583_11_2_6"/>
<dbReference type="GO" id="GO:0016757">
    <property type="term" value="F:glycosyltransferase activity"/>
    <property type="evidence" value="ECO:0007669"/>
    <property type="project" value="UniProtKB-KW"/>
</dbReference>
<evidence type="ECO:0000313" key="3">
    <source>
        <dbReference type="EMBL" id="EIK62115.1"/>
    </source>
</evidence>
<dbReference type="Gene3D" id="3.40.50.2000">
    <property type="entry name" value="Glycogen Phosphorylase B"/>
    <property type="match status" value="2"/>
</dbReference>
<dbReference type="InterPro" id="IPR028098">
    <property type="entry name" value="Glyco_trans_4-like_N"/>
</dbReference>